<keyword evidence="1" id="KW-0285">Flavoprotein</keyword>
<reference evidence="4" key="1">
    <citation type="submission" date="2018-05" db="EMBL/GenBank/DDBJ databases">
        <authorList>
            <person name="Lanie J.A."/>
            <person name="Ng W.-L."/>
            <person name="Kazmierczak K.M."/>
            <person name="Andrzejewski T.M."/>
            <person name="Davidsen T.M."/>
            <person name="Wayne K.J."/>
            <person name="Tettelin H."/>
            <person name="Glass J.I."/>
            <person name="Rusch D."/>
            <person name="Podicherti R."/>
            <person name="Tsui H.-C.T."/>
            <person name="Winkler M.E."/>
        </authorList>
    </citation>
    <scope>NUCLEOTIDE SEQUENCE</scope>
</reference>
<dbReference type="Pfam" id="PF00890">
    <property type="entry name" value="FAD_binding_2"/>
    <property type="match status" value="1"/>
</dbReference>
<dbReference type="InterPro" id="IPR036188">
    <property type="entry name" value="FAD/NAD-bd_sf"/>
</dbReference>
<evidence type="ECO:0000313" key="4">
    <source>
        <dbReference type="EMBL" id="SVD70959.1"/>
    </source>
</evidence>
<evidence type="ECO:0000256" key="1">
    <source>
        <dbReference type="ARBA" id="ARBA00022630"/>
    </source>
</evidence>
<keyword evidence="2" id="KW-0560">Oxidoreductase</keyword>
<name>A0A382XJE3_9ZZZZ</name>
<evidence type="ECO:0000256" key="2">
    <source>
        <dbReference type="ARBA" id="ARBA00023002"/>
    </source>
</evidence>
<protein>
    <recommendedName>
        <fullName evidence="3">FAD-dependent oxidoreductase 2 FAD-binding domain-containing protein</fullName>
    </recommendedName>
</protein>
<proteinExistence type="predicted"/>
<feature type="domain" description="FAD-dependent oxidoreductase 2 FAD-binding" evidence="3">
    <location>
        <begin position="14"/>
        <end position="36"/>
    </location>
</feature>
<dbReference type="GO" id="GO:0016491">
    <property type="term" value="F:oxidoreductase activity"/>
    <property type="evidence" value="ECO:0007669"/>
    <property type="project" value="UniProtKB-KW"/>
</dbReference>
<accession>A0A382XJE3</accession>
<dbReference type="AlphaFoldDB" id="A0A382XJE3"/>
<feature type="non-terminal residue" evidence="4">
    <location>
        <position position="37"/>
    </location>
</feature>
<dbReference type="Gene3D" id="3.50.50.60">
    <property type="entry name" value="FAD/NAD(P)-binding domain"/>
    <property type="match status" value="1"/>
</dbReference>
<organism evidence="4">
    <name type="scientific">marine metagenome</name>
    <dbReference type="NCBI Taxonomy" id="408172"/>
    <lineage>
        <taxon>unclassified sequences</taxon>
        <taxon>metagenomes</taxon>
        <taxon>ecological metagenomes</taxon>
    </lineage>
</organism>
<dbReference type="InterPro" id="IPR003953">
    <property type="entry name" value="FAD-dep_OxRdtase_2_FAD-bd"/>
</dbReference>
<sequence length="37" mass="3730">MEFGGTTVSVKEYDVVIVGGGGSGLRASLEISKSGQN</sequence>
<evidence type="ECO:0000259" key="3">
    <source>
        <dbReference type="Pfam" id="PF00890"/>
    </source>
</evidence>
<dbReference type="SUPFAM" id="SSF51905">
    <property type="entry name" value="FAD/NAD(P)-binding domain"/>
    <property type="match status" value="1"/>
</dbReference>
<gene>
    <name evidence="4" type="ORF">METZ01_LOCUS423813</name>
</gene>
<dbReference type="EMBL" id="UINC01168104">
    <property type="protein sequence ID" value="SVD70959.1"/>
    <property type="molecule type" value="Genomic_DNA"/>
</dbReference>